<dbReference type="Proteomes" id="UP000184191">
    <property type="component" value="Unassembled WGS sequence"/>
</dbReference>
<gene>
    <name evidence="2" type="ORF">SAMN05444414_103200</name>
</gene>
<keyword evidence="3" id="KW-1185">Reference proteome</keyword>
<evidence type="ECO:0008006" key="4">
    <source>
        <dbReference type="Google" id="ProtNLM"/>
    </source>
</evidence>
<dbReference type="AlphaFoldDB" id="A0A1M6WZL7"/>
<feature type="transmembrane region" description="Helical" evidence="1">
    <location>
        <begin position="38"/>
        <end position="56"/>
    </location>
</feature>
<accession>A0A1M6WZL7</accession>
<keyword evidence="1" id="KW-0472">Membrane</keyword>
<protein>
    <recommendedName>
        <fullName evidence="4">DUF4956 domain-containing protein</fullName>
    </recommendedName>
</protein>
<keyword evidence="1" id="KW-1133">Transmembrane helix</keyword>
<dbReference type="Pfam" id="PF16316">
    <property type="entry name" value="DUF4956"/>
    <property type="match status" value="1"/>
</dbReference>
<dbReference type="RefSeq" id="WP_220083984.1">
    <property type="nucleotide sequence ID" value="NZ_FRBN01000003.1"/>
</dbReference>
<keyword evidence="1" id="KW-0812">Transmembrane</keyword>
<proteinExistence type="predicted"/>
<reference evidence="3" key="1">
    <citation type="submission" date="2016-11" db="EMBL/GenBank/DDBJ databases">
        <authorList>
            <person name="Varghese N."/>
            <person name="Submissions S."/>
        </authorList>
    </citation>
    <scope>NUCLEOTIDE SEQUENCE [LARGE SCALE GENOMIC DNA]</scope>
    <source>
        <strain evidence="3">DSM 29327</strain>
    </source>
</reference>
<feature type="transmembrane region" description="Helical" evidence="1">
    <location>
        <begin position="12"/>
        <end position="31"/>
    </location>
</feature>
<evidence type="ECO:0000313" key="3">
    <source>
        <dbReference type="Proteomes" id="UP000184191"/>
    </source>
</evidence>
<sequence>MFDFNDPILETAARFVINTLAMIILVFGMYYRRYRDKELAAAASMFNVFAFSVLTILSTVQFSLAAGFGLFAILALFSLRSEQIGKIEISYFFGSIAIAVICSVTGTSLVFVMLISLFVLLSAWVIDHPKMLQSSHSARITLDSIEAHILSDPETLTRELSKRLGVNVLNFQITELNYVNDLARLNIFYNVEREKK</sequence>
<organism evidence="2 3">
    <name type="scientific">Roseovarius marisflavi</name>
    <dbReference type="NCBI Taxonomy" id="1054996"/>
    <lineage>
        <taxon>Bacteria</taxon>
        <taxon>Pseudomonadati</taxon>
        <taxon>Pseudomonadota</taxon>
        <taxon>Alphaproteobacteria</taxon>
        <taxon>Rhodobacterales</taxon>
        <taxon>Roseobacteraceae</taxon>
        <taxon>Roseovarius</taxon>
    </lineage>
</organism>
<dbReference type="STRING" id="1054996.SAMN05444414_103200"/>
<evidence type="ECO:0000313" key="2">
    <source>
        <dbReference type="EMBL" id="SHK99126.1"/>
    </source>
</evidence>
<feature type="transmembrane region" description="Helical" evidence="1">
    <location>
        <begin position="62"/>
        <end position="79"/>
    </location>
</feature>
<dbReference type="InterPro" id="IPR032531">
    <property type="entry name" value="DUF4956"/>
</dbReference>
<dbReference type="EMBL" id="FRBN01000003">
    <property type="protein sequence ID" value="SHK99126.1"/>
    <property type="molecule type" value="Genomic_DNA"/>
</dbReference>
<evidence type="ECO:0000256" key="1">
    <source>
        <dbReference type="SAM" id="Phobius"/>
    </source>
</evidence>
<feature type="transmembrane region" description="Helical" evidence="1">
    <location>
        <begin position="91"/>
        <end position="124"/>
    </location>
</feature>
<name>A0A1M6WZL7_9RHOB</name>